<keyword evidence="2" id="KW-0472">Membrane</keyword>
<evidence type="ECO:0000313" key="11">
    <source>
        <dbReference type="EMBL" id="HAD6459523.1"/>
    </source>
</evidence>
<evidence type="ECO:0000313" key="7">
    <source>
        <dbReference type="EMBL" id="HAD6432462.1"/>
    </source>
</evidence>
<evidence type="ECO:0000313" key="10">
    <source>
        <dbReference type="EMBL" id="HAD6445988.1"/>
    </source>
</evidence>
<dbReference type="Pfam" id="PF05707">
    <property type="entry name" value="Zot"/>
    <property type="match status" value="1"/>
</dbReference>
<evidence type="ECO:0000313" key="4">
    <source>
        <dbReference type="EMBL" id="HAD5822857.1"/>
    </source>
</evidence>
<accession>A0A718GFG0</accession>
<reference evidence="7" key="2">
    <citation type="submission" date="2019-01" db="EMBL/GenBank/DDBJ databases">
        <authorList>
            <consortium name="NCBI Pathogen Detection Project"/>
        </authorList>
    </citation>
    <scope>NUCLEOTIDE SEQUENCE</scope>
    <source>
        <strain evidence="7">CT18</strain>
    </source>
</reference>
<dbReference type="AlphaFoldDB" id="A0A718GFG0"/>
<dbReference type="Gene3D" id="3.40.50.300">
    <property type="entry name" value="P-loop containing nucleotide triphosphate hydrolases"/>
    <property type="match status" value="1"/>
</dbReference>
<dbReference type="EMBL" id="DAAPJF010000045">
    <property type="protein sequence ID" value="HAD6468369.1"/>
    <property type="molecule type" value="Genomic_DNA"/>
</dbReference>
<feature type="transmembrane region" description="Helical" evidence="2">
    <location>
        <begin position="112"/>
        <end position="132"/>
    </location>
</feature>
<gene>
    <name evidence="7" type="ORF">G1W25_23660</name>
    <name evidence="5" type="ORF">G1W28_23660</name>
    <name evidence="4" type="ORF">G1W29_23665</name>
    <name evidence="8" type="ORF">G1W30_24650</name>
    <name evidence="12" type="ORF">G1W31_23660</name>
    <name evidence="6" type="ORF">G1W36_23670</name>
    <name evidence="11" type="ORF">G1W45_23645</name>
    <name evidence="10" type="ORF">G1W48_23650</name>
    <name evidence="9" type="ORF">G1W49_23665</name>
</gene>
<proteinExistence type="predicted"/>
<dbReference type="EMBL" id="DAAPJP010000045">
    <property type="protein sequence ID" value="HAD6445988.1"/>
    <property type="molecule type" value="Genomic_DNA"/>
</dbReference>
<feature type="domain" description="Zona occludens toxin N-terminal" evidence="3">
    <location>
        <begin position="5"/>
        <end position="94"/>
    </location>
</feature>
<dbReference type="EMBL" id="DAAPJR010000046">
    <property type="protein sequence ID" value="HAD6414743.1"/>
    <property type="molecule type" value="Genomic_DNA"/>
</dbReference>
<evidence type="ECO:0000256" key="1">
    <source>
        <dbReference type="SAM" id="MobiDB-lite"/>
    </source>
</evidence>
<feature type="non-terminal residue" evidence="7">
    <location>
        <position position="1"/>
    </location>
</feature>
<dbReference type="EMBL" id="DAAPHD010000044">
    <property type="protein sequence ID" value="HAD5822857.1"/>
    <property type="molecule type" value="Genomic_DNA"/>
</dbReference>
<dbReference type="InterPro" id="IPR027417">
    <property type="entry name" value="P-loop_NTPase"/>
</dbReference>
<evidence type="ECO:0000313" key="6">
    <source>
        <dbReference type="EMBL" id="HAD6414743.1"/>
    </source>
</evidence>
<keyword evidence="2" id="KW-0812">Transmembrane</keyword>
<dbReference type="EMBL" id="DAAPIX010000044">
    <property type="protein sequence ID" value="HAD6360824.1"/>
    <property type="molecule type" value="Genomic_DNA"/>
</dbReference>
<evidence type="ECO:0000313" key="9">
    <source>
        <dbReference type="EMBL" id="HAD6441560.1"/>
    </source>
</evidence>
<evidence type="ECO:0000259" key="3">
    <source>
        <dbReference type="Pfam" id="PF05707"/>
    </source>
</evidence>
<evidence type="ECO:0000256" key="2">
    <source>
        <dbReference type="SAM" id="Phobius"/>
    </source>
</evidence>
<protein>
    <recommendedName>
        <fullName evidence="3">Zona occludens toxin N-terminal domain-containing protein</fullName>
    </recommendedName>
</protein>
<evidence type="ECO:0000313" key="8">
    <source>
        <dbReference type="EMBL" id="HAD6437087.1"/>
    </source>
</evidence>
<dbReference type="EMBL" id="DAAPJK010000051">
    <property type="protein sequence ID" value="HAD6437087.1"/>
    <property type="molecule type" value="Genomic_DNA"/>
</dbReference>
<feature type="region of interest" description="Disordered" evidence="1">
    <location>
        <begin position="143"/>
        <end position="163"/>
    </location>
</feature>
<evidence type="ECO:0000313" key="12">
    <source>
        <dbReference type="EMBL" id="HAD6468369.1"/>
    </source>
</evidence>
<keyword evidence="2" id="KW-1133">Transmembrane helix</keyword>
<evidence type="ECO:0000313" key="5">
    <source>
        <dbReference type="EMBL" id="HAD6360824.1"/>
    </source>
</evidence>
<name>A0A718GFG0_SALTI</name>
<organism evidence="7">
    <name type="scientific">Salmonella enterica subsp. enterica serovar Typhi str. CT18</name>
    <dbReference type="NCBI Taxonomy" id="220341"/>
    <lineage>
        <taxon>Bacteria</taxon>
        <taxon>Pseudomonadati</taxon>
        <taxon>Pseudomonadota</taxon>
        <taxon>Gammaproteobacteria</taxon>
        <taxon>Enterobacterales</taxon>
        <taxon>Enterobacteriaceae</taxon>
        <taxon>Salmonella</taxon>
    </lineage>
</organism>
<dbReference type="EMBL" id="DAAPJD010000046">
    <property type="protein sequence ID" value="HAD6432462.1"/>
    <property type="molecule type" value="Genomic_DNA"/>
</dbReference>
<dbReference type="EMBL" id="DAAPJJ010000046">
    <property type="protein sequence ID" value="HAD6459523.1"/>
    <property type="molecule type" value="Genomic_DNA"/>
</dbReference>
<dbReference type="EMBL" id="DAAPJO010000044">
    <property type="protein sequence ID" value="HAD6441560.1"/>
    <property type="molecule type" value="Genomic_DNA"/>
</dbReference>
<comment type="caution">
    <text evidence="7">The sequence shown here is derived from an EMBL/GenBank/DDBJ whole genome shotgun (WGS) entry which is preliminary data.</text>
</comment>
<sequence>KKMSPAQESFFAEHRHFSIDIILINQTSNGINKYALGRVESMYECSNLKRTGLKRYVVHTYSGNKAYQKNKTTSAPKKFKKDVFALYQSYANGKGNEKLQSNSLYSTVKFKFLFLAVCFCLFLIGHGVYAKYTQGPINQSLPAAAPTKPDYTPEKSSNFTEAEKDDLPISPDFKISGIIKSGAGIRYVITNGLVYIPLPSGSCRGLESVICDYSGFSVTRYSGVKEVKK</sequence>
<reference evidence="7" key="1">
    <citation type="journal article" date="2018" name="Genome Biol.">
        <title>SKESA: strategic k-mer extension for scrupulous assemblies.</title>
        <authorList>
            <person name="Souvorov A."/>
            <person name="Agarwala R."/>
            <person name="Lipman D.J."/>
        </authorList>
    </citation>
    <scope>NUCLEOTIDE SEQUENCE</scope>
    <source>
        <strain evidence="7">CT18</strain>
    </source>
</reference>
<dbReference type="InterPro" id="IPR008900">
    <property type="entry name" value="Zot_N"/>
</dbReference>